<dbReference type="Gene3D" id="3.40.50.300">
    <property type="entry name" value="P-loop containing nucleotide triphosphate hydrolases"/>
    <property type="match status" value="1"/>
</dbReference>
<keyword evidence="11" id="KW-1185">Reference proteome</keyword>
<keyword evidence="6" id="KW-0391">Immunity</keyword>
<dbReference type="InterPro" id="IPR011029">
    <property type="entry name" value="DEATH-like_dom_sf"/>
</dbReference>
<dbReference type="EMBL" id="AMQN01007387">
    <property type="status" value="NOT_ANNOTATED_CDS"/>
    <property type="molecule type" value="Genomic_DNA"/>
</dbReference>
<reference evidence="11" key="1">
    <citation type="submission" date="2012-12" db="EMBL/GenBank/DDBJ databases">
        <authorList>
            <person name="Hellsten U."/>
            <person name="Grimwood J."/>
            <person name="Chapman J.A."/>
            <person name="Shapiro H."/>
            <person name="Aerts A."/>
            <person name="Otillar R.P."/>
            <person name="Terry A.Y."/>
            <person name="Boore J.L."/>
            <person name="Simakov O."/>
            <person name="Marletaz F."/>
            <person name="Cho S.-J."/>
            <person name="Edsinger-Gonzales E."/>
            <person name="Havlak P."/>
            <person name="Kuo D.-H."/>
            <person name="Larsson T."/>
            <person name="Lv J."/>
            <person name="Arendt D."/>
            <person name="Savage R."/>
            <person name="Osoegawa K."/>
            <person name="de Jong P."/>
            <person name="Lindberg D.R."/>
            <person name="Seaver E.C."/>
            <person name="Weisblat D.A."/>
            <person name="Putnam N.H."/>
            <person name="Grigoriev I.V."/>
            <person name="Rokhsar D.S."/>
        </authorList>
    </citation>
    <scope>NUCLEOTIDE SEQUENCE</scope>
    <source>
        <strain evidence="11">I ESC-2004</strain>
    </source>
</reference>
<keyword evidence="2" id="KW-0963">Cytoplasm</keyword>
<dbReference type="OrthoDB" id="120976at2759"/>
<dbReference type="GO" id="GO:0005737">
    <property type="term" value="C:cytoplasm"/>
    <property type="evidence" value="ECO:0007669"/>
    <property type="project" value="UniProtKB-SubCell"/>
</dbReference>
<dbReference type="PANTHER" id="PTHR46844:SF1">
    <property type="entry name" value="SLR5058 PROTEIN"/>
    <property type="match status" value="1"/>
</dbReference>
<dbReference type="PROSITE" id="PS50209">
    <property type="entry name" value="CARD"/>
    <property type="match status" value="1"/>
</dbReference>
<evidence type="ECO:0000256" key="6">
    <source>
        <dbReference type="ARBA" id="ARBA00022859"/>
    </source>
</evidence>
<evidence type="ECO:0000259" key="8">
    <source>
        <dbReference type="PROSITE" id="PS50837"/>
    </source>
</evidence>
<dbReference type="PANTHER" id="PTHR46844">
    <property type="entry name" value="SLR5058 PROTEIN"/>
    <property type="match status" value="1"/>
</dbReference>
<dbReference type="EMBL" id="KB300602">
    <property type="protein sequence ID" value="ELU06478.1"/>
    <property type="molecule type" value="Genomic_DNA"/>
</dbReference>
<dbReference type="Gene3D" id="3.80.10.10">
    <property type="entry name" value="Ribonuclease Inhibitor"/>
    <property type="match status" value="1"/>
</dbReference>
<dbReference type="SUPFAM" id="SSF47986">
    <property type="entry name" value="DEATH domain"/>
    <property type="match status" value="1"/>
</dbReference>
<dbReference type="Pfam" id="PF00619">
    <property type="entry name" value="CARD"/>
    <property type="match status" value="1"/>
</dbReference>
<dbReference type="InterPro" id="IPR007111">
    <property type="entry name" value="NACHT_NTPase"/>
</dbReference>
<dbReference type="Pfam" id="PF05729">
    <property type="entry name" value="NACHT"/>
    <property type="match status" value="1"/>
</dbReference>
<evidence type="ECO:0000256" key="2">
    <source>
        <dbReference type="ARBA" id="ARBA00022490"/>
    </source>
</evidence>
<dbReference type="AlphaFoldDB" id="R7UK57"/>
<dbReference type="InterPro" id="IPR001315">
    <property type="entry name" value="CARD"/>
</dbReference>
<name>R7UK57_CAPTE</name>
<dbReference type="GO" id="GO:0042981">
    <property type="term" value="P:regulation of apoptotic process"/>
    <property type="evidence" value="ECO:0007669"/>
    <property type="project" value="InterPro"/>
</dbReference>
<dbReference type="EMBL" id="AMQN01007386">
    <property type="status" value="NOT_ANNOTATED_CDS"/>
    <property type="molecule type" value="Genomic_DNA"/>
</dbReference>
<dbReference type="Gene3D" id="1.10.533.10">
    <property type="entry name" value="Death Domain, Fas"/>
    <property type="match status" value="1"/>
</dbReference>
<evidence type="ECO:0000313" key="11">
    <source>
        <dbReference type="Proteomes" id="UP000014760"/>
    </source>
</evidence>
<evidence type="ECO:0000256" key="4">
    <source>
        <dbReference type="ARBA" id="ARBA00022741"/>
    </source>
</evidence>
<evidence type="ECO:0000256" key="5">
    <source>
        <dbReference type="ARBA" id="ARBA00022840"/>
    </source>
</evidence>
<evidence type="ECO:0000313" key="9">
    <source>
        <dbReference type="EMBL" id="ELU06478.1"/>
    </source>
</evidence>
<organism evidence="9">
    <name type="scientific">Capitella teleta</name>
    <name type="common">Polychaete worm</name>
    <dbReference type="NCBI Taxonomy" id="283909"/>
    <lineage>
        <taxon>Eukaryota</taxon>
        <taxon>Metazoa</taxon>
        <taxon>Spiralia</taxon>
        <taxon>Lophotrochozoa</taxon>
        <taxon>Annelida</taxon>
        <taxon>Polychaeta</taxon>
        <taxon>Sedentaria</taxon>
        <taxon>Scolecida</taxon>
        <taxon>Capitellidae</taxon>
        <taxon>Capitella</taxon>
    </lineage>
</organism>
<evidence type="ECO:0000313" key="10">
    <source>
        <dbReference type="EnsemblMetazoa" id="CapteP191076"/>
    </source>
</evidence>
<proteinExistence type="predicted"/>
<comment type="subcellular location">
    <subcellularLocation>
        <location evidence="1">Cytoplasm</location>
    </subcellularLocation>
</comment>
<evidence type="ECO:0000256" key="1">
    <source>
        <dbReference type="ARBA" id="ARBA00004496"/>
    </source>
</evidence>
<dbReference type="CDD" id="cd01671">
    <property type="entry name" value="CARD"/>
    <property type="match status" value="1"/>
</dbReference>
<dbReference type="STRING" id="283909.R7UK57"/>
<evidence type="ECO:0000256" key="3">
    <source>
        <dbReference type="ARBA" id="ARBA00022588"/>
    </source>
</evidence>
<dbReference type="SMART" id="SM00114">
    <property type="entry name" value="CARD"/>
    <property type="match status" value="1"/>
</dbReference>
<keyword evidence="3" id="KW-0399">Innate immunity</keyword>
<evidence type="ECO:0000259" key="7">
    <source>
        <dbReference type="PROSITE" id="PS50209"/>
    </source>
</evidence>
<accession>R7UK57</accession>
<dbReference type="GO" id="GO:0005524">
    <property type="term" value="F:ATP binding"/>
    <property type="evidence" value="ECO:0007669"/>
    <property type="project" value="UniProtKB-KW"/>
</dbReference>
<reference evidence="10" key="3">
    <citation type="submission" date="2015-06" db="UniProtKB">
        <authorList>
            <consortium name="EnsemblMetazoa"/>
        </authorList>
    </citation>
    <scope>IDENTIFICATION</scope>
</reference>
<dbReference type="InterPro" id="IPR032675">
    <property type="entry name" value="LRR_dom_sf"/>
</dbReference>
<dbReference type="GO" id="GO:0045087">
    <property type="term" value="P:innate immune response"/>
    <property type="evidence" value="ECO:0007669"/>
    <property type="project" value="UniProtKB-KW"/>
</dbReference>
<dbReference type="PROSITE" id="PS50837">
    <property type="entry name" value="NACHT"/>
    <property type="match status" value="1"/>
</dbReference>
<gene>
    <name evidence="9" type="ORF">CAPTEDRAFT_191076</name>
</gene>
<keyword evidence="4" id="KW-0547">Nucleotide-binding</keyword>
<dbReference type="Proteomes" id="UP000014760">
    <property type="component" value="Unassembled WGS sequence"/>
</dbReference>
<dbReference type="OMA" id="SPTCEHD"/>
<feature type="domain" description="NACHT" evidence="8">
    <location>
        <begin position="256"/>
        <end position="375"/>
    </location>
</feature>
<dbReference type="EnsemblMetazoa" id="CapteT191076">
    <property type="protein sequence ID" value="CapteP191076"/>
    <property type="gene ID" value="CapteG191076"/>
</dbReference>
<keyword evidence="5" id="KW-0067">ATP-binding</keyword>
<dbReference type="SUPFAM" id="SSF52047">
    <property type="entry name" value="RNI-like"/>
    <property type="match status" value="1"/>
</dbReference>
<protein>
    <recommendedName>
        <fullName evidence="12">CARD domain-containing protein</fullName>
    </recommendedName>
</protein>
<dbReference type="HOGENOM" id="CLU_009460_2_1_1"/>
<sequence>MGCVCVHRERISVYTQRDTSTSTSKRTHTCFTPIILSHVLSYVIMLYEYKYSYECITLFASKAECLYLDPPFFLSVCIIFNENHAVKTKMEEVHKELITDNLVPLTRDLDPGQIYTELIAGRVLTFEDKEKISKIDTRKAQSMELISVLLRKGPNAFGVFMNALQCTYPHLYDLLSGGAGNADDICESLQSELQAYYEESLGSIYPMPWVQRVRLSLNDVYVEHHLKVTTTHKGEETQISTDQLFEPIKEGQKIPRRLLIEGNPGSGKSTICDWLAYQWSQLSNGEARGICSFDLVIYLHAKHLKDQTTIADAIKSHLLPEDFDISSCRLTEVLKAKYVLFIVDGFDEACSENPLLEQLIERKILRHTNILLTSRRGFLQEKLKYFDLIFEVEDYDEQQQLKHVERFAEHQKLPMSQFKSLFEVNEVENLCKNPLHLTLMCLLHTETDVRTRTRTELYSEIHGFILCKVTERMKLTENEVEHRLLRPLYQLAFEAFENEEDVLHERDFERAGLSSEEVCEVGYLARDILIRGIKQERRYSFTHRTFLEFLAAKHLVLMAAEERLKWLRKYYFRANSNRVEEVQRFNFSLLFRVAENIVAFLFGFLQKHPDVLLQMASTVIDATLDRKFFRSFYNSLSLPDGSLCPLSHVFCRLLCELNTMPLVLVTAIAKRLSLCSKVSVGFNCSDRCIKGMAIMYNLCPSESLSISLHIHTQQYTQTNIPLLRELVNLSIFDCVCIYVTDNNHLKSSLHALRIGQADSIKNVHIIKSSVCKDIAPPALPFGDDLRGISLMKYDKWSTRRFLEIVSKKPLIELGVVGCDLDDRCKRCLSNLLLNRDLGFKKPTHGMTALRYFYVVISIDFQPIDRILCNLHLLRLQEFHIQYVLNDDNLNAITGAIRSWSNLQVLVIHDSSHEVSIADNNVRISLTEGAVRLLIKAIASCRSLKTLFLHGLQIQDRLIPELCKMLKSLIQLTNFKLSYIHDGTLTEEGFMPLQQFVDQRVGFKCADHKTFVKERS</sequence>
<evidence type="ECO:0008006" key="12">
    <source>
        <dbReference type="Google" id="ProtNLM"/>
    </source>
</evidence>
<dbReference type="InterPro" id="IPR027417">
    <property type="entry name" value="P-loop_NTPase"/>
</dbReference>
<feature type="domain" description="CARD" evidence="7">
    <location>
        <begin position="90"/>
        <end position="179"/>
    </location>
</feature>
<dbReference type="SUPFAM" id="SSF52540">
    <property type="entry name" value="P-loop containing nucleoside triphosphate hydrolases"/>
    <property type="match status" value="1"/>
</dbReference>
<reference evidence="9 11" key="2">
    <citation type="journal article" date="2013" name="Nature">
        <title>Insights into bilaterian evolution from three spiralian genomes.</title>
        <authorList>
            <person name="Simakov O."/>
            <person name="Marletaz F."/>
            <person name="Cho S.J."/>
            <person name="Edsinger-Gonzales E."/>
            <person name="Havlak P."/>
            <person name="Hellsten U."/>
            <person name="Kuo D.H."/>
            <person name="Larsson T."/>
            <person name="Lv J."/>
            <person name="Arendt D."/>
            <person name="Savage R."/>
            <person name="Osoegawa K."/>
            <person name="de Jong P."/>
            <person name="Grimwood J."/>
            <person name="Chapman J.A."/>
            <person name="Shapiro H."/>
            <person name="Aerts A."/>
            <person name="Otillar R.P."/>
            <person name="Terry A.Y."/>
            <person name="Boore J.L."/>
            <person name="Grigoriev I.V."/>
            <person name="Lindberg D.R."/>
            <person name="Seaver E.C."/>
            <person name="Weisblat D.A."/>
            <person name="Putnam N.H."/>
            <person name="Rokhsar D.S."/>
        </authorList>
    </citation>
    <scope>NUCLEOTIDE SEQUENCE</scope>
    <source>
        <strain evidence="9 11">I ESC-2004</strain>
    </source>
</reference>